<name>A0AAQ4FKH7_AMBAM</name>
<dbReference type="InterPro" id="IPR027993">
    <property type="entry name" value="DUF4495"/>
</dbReference>
<protein>
    <submittedName>
        <fullName evidence="1">Uncharacterized protein</fullName>
    </submittedName>
</protein>
<organism evidence="1 2">
    <name type="scientific">Amblyomma americanum</name>
    <name type="common">Lone star tick</name>
    <dbReference type="NCBI Taxonomy" id="6943"/>
    <lineage>
        <taxon>Eukaryota</taxon>
        <taxon>Metazoa</taxon>
        <taxon>Ecdysozoa</taxon>
        <taxon>Arthropoda</taxon>
        <taxon>Chelicerata</taxon>
        <taxon>Arachnida</taxon>
        <taxon>Acari</taxon>
        <taxon>Parasitiformes</taxon>
        <taxon>Ixodida</taxon>
        <taxon>Ixodoidea</taxon>
        <taxon>Ixodidae</taxon>
        <taxon>Amblyomminae</taxon>
        <taxon>Amblyomma</taxon>
    </lineage>
</organism>
<accession>A0AAQ4FKH7</accession>
<evidence type="ECO:0000313" key="1">
    <source>
        <dbReference type="EMBL" id="KAK8787784.1"/>
    </source>
</evidence>
<dbReference type="PANTHER" id="PTHR33960">
    <property type="entry name" value="SIMILAR TO KIAA0825 PROTEIN"/>
    <property type="match status" value="1"/>
</dbReference>
<keyword evidence="2" id="KW-1185">Reference proteome</keyword>
<sequence length="467" mass="51872">MQAYITRQLIRDKEVLYPKQGLIHDTNWDSYFEILHLLFIPGQVQRIHQFVRSEQLRRASCPCKPPSSSRCVSCLIQWCVQSLAKDVAMRPSLGIAWHDCLTAAEGTLSVLLASQVASQAKAGDSGDKAQHFLDAVFNVLVLCDGQEGELSSVLHSVIEKSDGWREFESSSLAKPKSERAWWYQCLQNLLLPYLKSVVVSLTTPIFRSACEKSCSWLHQMWDELEQHSKTASNNLQGHSLLVELLSCTMAVVPTFPAPLLACLTRLGAGVAKVGVLPTKNSAGLQVLVSTLHDILKCPQQLDELFGSRLDSRTNLECARIADEIVAHALLQTQHSRDEPPARLECDQRAVNCLDLLAGLLNAEMDVPWEEGISQAAEDITLGLVAEQLLRTPQGQDNISYLHTVLCCNEAWIRHTLAIPPADQAPLPSQHLLNLNCSRKTKEPKFNPLETYTDCLQVVQNSSRTQSP</sequence>
<comment type="caution">
    <text evidence="1">The sequence shown here is derived from an EMBL/GenBank/DDBJ whole genome shotgun (WGS) entry which is preliminary data.</text>
</comment>
<dbReference type="Proteomes" id="UP001321473">
    <property type="component" value="Unassembled WGS sequence"/>
</dbReference>
<proteinExistence type="predicted"/>
<reference evidence="1 2" key="1">
    <citation type="journal article" date="2023" name="Arcadia Sci">
        <title>De novo assembly of a long-read Amblyomma americanum tick genome.</title>
        <authorList>
            <person name="Chou S."/>
            <person name="Poskanzer K.E."/>
            <person name="Rollins M."/>
            <person name="Thuy-Boun P.S."/>
        </authorList>
    </citation>
    <scope>NUCLEOTIDE SEQUENCE [LARGE SCALE GENOMIC DNA]</scope>
    <source>
        <strain evidence="1">F_SG_1</strain>
        <tissue evidence="1">Salivary glands</tissue>
    </source>
</reference>
<dbReference type="EMBL" id="JARKHS020001451">
    <property type="protein sequence ID" value="KAK8787784.1"/>
    <property type="molecule type" value="Genomic_DNA"/>
</dbReference>
<dbReference type="PANTHER" id="PTHR33960:SF1">
    <property type="entry name" value="SIMILAR TO KIAA0825 PROTEIN"/>
    <property type="match status" value="1"/>
</dbReference>
<dbReference type="AlphaFoldDB" id="A0AAQ4FKH7"/>
<gene>
    <name evidence="1" type="ORF">V5799_022446</name>
</gene>
<evidence type="ECO:0000313" key="2">
    <source>
        <dbReference type="Proteomes" id="UP001321473"/>
    </source>
</evidence>